<dbReference type="EMBL" id="NKHZ01000032">
    <property type="protein sequence ID" value="PNS19241.1"/>
    <property type="molecule type" value="Genomic_DNA"/>
</dbReference>
<dbReference type="STRING" id="2082308.A0A2K1QW08"/>
<protein>
    <submittedName>
        <fullName evidence="1">Uncharacterized protein</fullName>
    </submittedName>
</protein>
<sequence length="878" mass="97235">MTDRIGEPVILAGIPKPFGGPDSKTQAAPVWQYTPTRVKARSEVVVAVDGEGLYIYDIENPRLITSYAVPPETRFLCKPTSLIRKKVDRKLERVTYAAVQLKDSQTTRLLGFIEERSKTSSPGQEQSPLRQMSIDFPDANPTPLSLHAVPIDPNNQSLDVALQLCVVHKTLSVESYAGDLSCRHYSYKQGTGRRKEYEYEYALLVSLNHLRTGLLLQRHDVTMQMEDGGIDEHQSNILFLVRKETDREKTGRAIMVARLSGTSTIDKPGRLLRKHLIIRIFVLPQAKGYDAYDFQLSDDTLHLSAQSGDDMLLWNFAVQESDAAPVSNVGTRTHLNLGHSEVLACSDTTCSLINTVWRARRGEAALATKESQPGEKRGRDAAVSSLHGLELVRYFPDSRMAVGIAPCGLVGLPVDIVSKSKKRRAEMTLAEALGRGEPQRSAKVEKWLEDFSTSVQGFVDSSDAAGLEGFVARDMGLENHADRTDGDGEEDQTEDVFARSGETTWIFPKHDSVLISKSDPMKAKRVLSACVDMNRGDTKDSYHIRLFSPSLFKWLAILGVFSTESTKGRTGVLMSSLAKYDSTLATMETILRWKFHLNVMEVVQALQLAIDSLDSPIPQADDVEVRDEQLQESEDANSIADATQAAEADLAYAIASLNHGTAIRSGLFNSIFDRLFAFPTEDIVAAFKSTLSPRELVFLINLLRIELADGRWTLRYIDQDLDDEAEEGPADSSISIIVKLLNSAVDAVGPTGWNVGLSSDKQLNTDEMLLILRAEINAVLEGCQEYLSIADTLQEFTKFCALAKIDGHKSKRKVDPVRNPGFVKEDAEDVILPMGARTDRIEATRVSKGGVVKQKSKNQRGQEISMRVGRYSVDRIRV</sequence>
<dbReference type="AlphaFoldDB" id="A0A2K1QW08"/>
<organism evidence="1 2">
    <name type="scientific">Sphaceloma murrayae</name>
    <dbReference type="NCBI Taxonomy" id="2082308"/>
    <lineage>
        <taxon>Eukaryota</taxon>
        <taxon>Fungi</taxon>
        <taxon>Dikarya</taxon>
        <taxon>Ascomycota</taxon>
        <taxon>Pezizomycotina</taxon>
        <taxon>Dothideomycetes</taxon>
        <taxon>Dothideomycetidae</taxon>
        <taxon>Myriangiales</taxon>
        <taxon>Elsinoaceae</taxon>
        <taxon>Sphaceloma</taxon>
    </lineage>
</organism>
<proteinExistence type="predicted"/>
<comment type="caution">
    <text evidence="1">The sequence shown here is derived from an EMBL/GenBank/DDBJ whole genome shotgun (WGS) entry which is preliminary data.</text>
</comment>
<reference evidence="1 2" key="1">
    <citation type="submission" date="2017-06" db="EMBL/GenBank/DDBJ databases">
        <title>Draft genome sequence of a variant of Elsinoe murrayae.</title>
        <authorList>
            <person name="Cheng Q."/>
        </authorList>
    </citation>
    <scope>NUCLEOTIDE SEQUENCE [LARGE SCALE GENOMIC DNA]</scope>
    <source>
        <strain evidence="1 2">CQ-2017a</strain>
    </source>
</reference>
<keyword evidence="2" id="KW-1185">Reference proteome</keyword>
<dbReference type="Proteomes" id="UP000243797">
    <property type="component" value="Unassembled WGS sequence"/>
</dbReference>
<evidence type="ECO:0000313" key="2">
    <source>
        <dbReference type="Proteomes" id="UP000243797"/>
    </source>
</evidence>
<accession>A0A2K1QW08</accession>
<dbReference type="InParanoid" id="A0A2K1QW08"/>
<gene>
    <name evidence="1" type="ORF">CAC42_2418</name>
</gene>
<evidence type="ECO:0000313" key="1">
    <source>
        <dbReference type="EMBL" id="PNS19241.1"/>
    </source>
</evidence>
<dbReference type="OrthoDB" id="5330858at2759"/>
<name>A0A2K1QW08_9PEZI</name>